<protein>
    <submittedName>
        <fullName evidence="1">Uncharacterized protein</fullName>
    </submittedName>
</protein>
<dbReference type="Pfam" id="PF18934">
    <property type="entry name" value="DUF5682"/>
    <property type="match status" value="1"/>
</dbReference>
<reference evidence="1 2" key="1">
    <citation type="submission" date="2020-08" db="EMBL/GenBank/DDBJ databases">
        <title>Genomic Encyclopedia of Type Strains, Phase III (KMG-III): the genomes of soil and plant-associated and newly described type strains.</title>
        <authorList>
            <person name="Whitman W."/>
        </authorList>
    </citation>
    <scope>NUCLEOTIDE SEQUENCE [LARGE SCALE GENOMIC DNA]</scope>
    <source>
        <strain evidence="1 2">CECT 8234</strain>
    </source>
</reference>
<dbReference type="EMBL" id="JACHXW010000004">
    <property type="protein sequence ID" value="MBB3151566.1"/>
    <property type="molecule type" value="Genomic_DNA"/>
</dbReference>
<evidence type="ECO:0000313" key="1">
    <source>
        <dbReference type="EMBL" id="MBB3151566.1"/>
    </source>
</evidence>
<comment type="caution">
    <text evidence="1">The sequence shown here is derived from an EMBL/GenBank/DDBJ whole genome shotgun (WGS) entry which is preliminary data.</text>
</comment>
<dbReference type="AlphaFoldDB" id="A0A7W5C5P1"/>
<dbReference type="InterPro" id="IPR043737">
    <property type="entry name" value="DUF5682"/>
</dbReference>
<gene>
    <name evidence="1" type="ORF">FHS16_001612</name>
</gene>
<sequence>MSVGAAAKCGVHIFGIRHLSPAGAIHLIEFLNETKPQLVLVEGPSDATKLISQITLSGVKPPIAILAYTEQLPIRTVVFPLAEYSPEYQAFHWAAAHGAEARFIDLPSDVSVSLHASRRAAVRVEKENAREFYQQSNERYKKVAALAGEPDYDTYWERHFEHMTSYNAYRNAIHAFSHEMRQLSESEERMHTPLESAHNEIREAYMRTRIAEAIASGVSADRIVVVTGAYHASALQADHALMTKSEEASLPSVPTKLTLMPYSYYKLSTHSGYGAGNLAPSYFELAWQCAKDRDTEKLPSLYLASIAGHMRASGNFRSAASVIEAVRLAESLASLHGGRLPTLQDLHDAAITCLGYGELSNVADALARTDIGTAIGSLPEGVSQTPIQDDLNRNLKLLKLEKYKTTVATDLELDLRENRRVKSEEAAFLDLRRSFFLERLQLLAISFAQKRAVRQDGATWAEIWVLRWTPEAEIEVVESIMKGETIELAAAFFIKESLSQCKNTLQAAELVKAAWHCGLPSSMEDARQMLQELAIDAGDYAQVARTLRELSLLVQFGDVRKMDTAILVPLLEQLFLRGTLLLVDSAACSDDAAVEMSSAIIDMHAVAQQHYDVVDDVRWITQLEELAYRDDRNAKLSGLAFALLLERSLIDNERLAREVSRRLSPGIPADIGAGWFEGLSLRNRYVLLSRRQLWEQLNHYTASLDDEQFRRSLVFLRRALAAFEPREKNAIAELLGDVWGFGALESADALQRPLTGEEQQKLEELNEFDFGDL</sequence>
<keyword evidence="2" id="KW-1185">Reference proteome</keyword>
<name>A0A7W5C5P1_9BACL</name>
<dbReference type="RefSeq" id="WP_312890801.1">
    <property type="nucleotide sequence ID" value="NZ_CBCSLB010000011.1"/>
</dbReference>
<dbReference type="Proteomes" id="UP000518605">
    <property type="component" value="Unassembled WGS sequence"/>
</dbReference>
<accession>A0A7W5C5P1</accession>
<evidence type="ECO:0000313" key="2">
    <source>
        <dbReference type="Proteomes" id="UP000518605"/>
    </source>
</evidence>
<organism evidence="1 2">
    <name type="scientific">Paenibacillus endophyticus</name>
    <dbReference type="NCBI Taxonomy" id="1294268"/>
    <lineage>
        <taxon>Bacteria</taxon>
        <taxon>Bacillati</taxon>
        <taxon>Bacillota</taxon>
        <taxon>Bacilli</taxon>
        <taxon>Bacillales</taxon>
        <taxon>Paenibacillaceae</taxon>
        <taxon>Paenibacillus</taxon>
    </lineage>
</organism>
<proteinExistence type="predicted"/>